<evidence type="ECO:0000256" key="1">
    <source>
        <dbReference type="ARBA" id="ARBA00005568"/>
    </source>
</evidence>
<dbReference type="EMBL" id="MVHS01000035">
    <property type="protein sequence ID" value="ORA68584.1"/>
    <property type="molecule type" value="Genomic_DNA"/>
</dbReference>
<proteinExistence type="inferred from homology"/>
<dbReference type="OrthoDB" id="3353438at2"/>
<protein>
    <submittedName>
        <fullName evidence="5">Aldolase</fullName>
    </submittedName>
</protein>
<evidence type="ECO:0000313" key="5">
    <source>
        <dbReference type="EMBL" id="ORA68584.1"/>
    </source>
</evidence>
<dbReference type="PANTHER" id="PTHR30502">
    <property type="entry name" value="2-KETO-3-DEOXY-L-RHAMNONATE ALDOLASE"/>
    <property type="match status" value="1"/>
</dbReference>
<dbReference type="InterPro" id="IPR005000">
    <property type="entry name" value="Aldolase/citrate-lyase_domain"/>
</dbReference>
<gene>
    <name evidence="5" type="ORF">BST26_14160</name>
</gene>
<sequence length="246" mass="25030">MTGPQWGGWITGPTALGPEQFAAAGYDYVGIDIQHGYLDDADAAVLLRRLTHVPIRALVRVPSVDPAPIGRVLDAGADGIIVAMVDSPDQAAAAVAATRYPPHGYRSFGPLRPDLGSDPAALAARAAVFVMIETAAGLAAVEQICAVDGLTGIYTGPADLALSLGFGIPDALRAPEMLDAIDHIGATATAAGLVAGIHAGTGPAGRALAARGYTMLTLAAESQALRHGAADILAQARTTIETKEPQ</sequence>
<dbReference type="Gene3D" id="3.20.20.60">
    <property type="entry name" value="Phosphoenolpyruvate-binding domains"/>
    <property type="match status" value="1"/>
</dbReference>
<name>A0A1X0D845_9MYCO</name>
<evidence type="ECO:0000259" key="4">
    <source>
        <dbReference type="Pfam" id="PF03328"/>
    </source>
</evidence>
<dbReference type="AlphaFoldDB" id="A0A1X0D845"/>
<dbReference type="InterPro" id="IPR050251">
    <property type="entry name" value="HpcH-HpaI_aldolase"/>
</dbReference>
<dbReference type="Proteomes" id="UP000192801">
    <property type="component" value="Unassembled WGS sequence"/>
</dbReference>
<accession>A0A1X0D845</accession>
<dbReference type="GO" id="GO:0046872">
    <property type="term" value="F:metal ion binding"/>
    <property type="evidence" value="ECO:0007669"/>
    <property type="project" value="UniProtKB-KW"/>
</dbReference>
<dbReference type="PANTHER" id="PTHR30502:SF0">
    <property type="entry name" value="PHOSPHOENOLPYRUVATE CARBOXYLASE FAMILY PROTEIN"/>
    <property type="match status" value="1"/>
</dbReference>
<dbReference type="Pfam" id="PF03328">
    <property type="entry name" value="HpcH_HpaI"/>
    <property type="match status" value="1"/>
</dbReference>
<dbReference type="RefSeq" id="WP_083031791.1">
    <property type="nucleotide sequence ID" value="NZ_AP022618.1"/>
</dbReference>
<dbReference type="GO" id="GO:0016832">
    <property type="term" value="F:aldehyde-lyase activity"/>
    <property type="evidence" value="ECO:0007669"/>
    <property type="project" value="TreeGrafter"/>
</dbReference>
<keyword evidence="6" id="KW-1185">Reference proteome</keyword>
<comment type="similarity">
    <text evidence="1">Belongs to the HpcH/HpaI aldolase family.</text>
</comment>
<keyword evidence="3" id="KW-0456">Lyase</keyword>
<reference evidence="5 6" key="1">
    <citation type="submission" date="2016-12" db="EMBL/GenBank/DDBJ databases">
        <title>The new phylogeny of genus Mycobacterium.</title>
        <authorList>
            <person name="Tortoli E."/>
            <person name="Trovato A."/>
            <person name="Cirillo D.M."/>
        </authorList>
    </citation>
    <scope>NUCLEOTIDE SEQUENCE [LARGE SCALE GENOMIC DNA]</scope>
    <source>
        <strain evidence="5 6">DSM 45130</strain>
    </source>
</reference>
<evidence type="ECO:0000313" key="6">
    <source>
        <dbReference type="Proteomes" id="UP000192801"/>
    </source>
</evidence>
<keyword evidence="2" id="KW-0479">Metal-binding</keyword>
<dbReference type="SUPFAM" id="SSF51621">
    <property type="entry name" value="Phosphoenolpyruvate/pyruvate domain"/>
    <property type="match status" value="1"/>
</dbReference>
<dbReference type="InterPro" id="IPR040442">
    <property type="entry name" value="Pyrv_kinase-like_dom_sf"/>
</dbReference>
<evidence type="ECO:0000256" key="2">
    <source>
        <dbReference type="ARBA" id="ARBA00022723"/>
    </source>
</evidence>
<dbReference type="InterPro" id="IPR015813">
    <property type="entry name" value="Pyrv/PenolPyrv_kinase-like_dom"/>
</dbReference>
<dbReference type="STRING" id="444597.BST26_14160"/>
<feature type="domain" description="HpcH/HpaI aldolase/citrate lyase" evidence="4">
    <location>
        <begin position="9"/>
        <end position="226"/>
    </location>
</feature>
<evidence type="ECO:0000256" key="3">
    <source>
        <dbReference type="ARBA" id="ARBA00023239"/>
    </source>
</evidence>
<comment type="caution">
    <text evidence="5">The sequence shown here is derived from an EMBL/GenBank/DDBJ whole genome shotgun (WGS) entry which is preliminary data.</text>
</comment>
<dbReference type="GO" id="GO:0005737">
    <property type="term" value="C:cytoplasm"/>
    <property type="evidence" value="ECO:0007669"/>
    <property type="project" value="TreeGrafter"/>
</dbReference>
<organism evidence="5 6">
    <name type="scientific">Mycolicibacterium insubricum</name>
    <dbReference type="NCBI Taxonomy" id="444597"/>
    <lineage>
        <taxon>Bacteria</taxon>
        <taxon>Bacillati</taxon>
        <taxon>Actinomycetota</taxon>
        <taxon>Actinomycetes</taxon>
        <taxon>Mycobacteriales</taxon>
        <taxon>Mycobacteriaceae</taxon>
        <taxon>Mycolicibacterium</taxon>
    </lineage>
</organism>